<name>A0A8B6EPP5_MYTGA</name>
<organism evidence="5 6">
    <name type="scientific">Mytilus galloprovincialis</name>
    <name type="common">Mediterranean mussel</name>
    <dbReference type="NCBI Taxonomy" id="29158"/>
    <lineage>
        <taxon>Eukaryota</taxon>
        <taxon>Metazoa</taxon>
        <taxon>Spiralia</taxon>
        <taxon>Lophotrochozoa</taxon>
        <taxon>Mollusca</taxon>
        <taxon>Bivalvia</taxon>
        <taxon>Autobranchia</taxon>
        <taxon>Pteriomorphia</taxon>
        <taxon>Mytilida</taxon>
        <taxon>Mytiloidea</taxon>
        <taxon>Mytilidae</taxon>
        <taxon>Mytilinae</taxon>
        <taxon>Mytilus</taxon>
    </lineage>
</organism>
<dbReference type="Proteomes" id="UP000596742">
    <property type="component" value="Unassembled WGS sequence"/>
</dbReference>
<keyword evidence="1" id="KW-0245">EGF-like domain</keyword>
<evidence type="ECO:0008006" key="7">
    <source>
        <dbReference type="Google" id="ProtNLM"/>
    </source>
</evidence>
<dbReference type="AlphaFoldDB" id="A0A8B6EPP5"/>
<dbReference type="InterPro" id="IPR000742">
    <property type="entry name" value="EGF"/>
</dbReference>
<keyword evidence="6" id="KW-1185">Reference proteome</keyword>
<proteinExistence type="predicted"/>
<sequence>MDCKNIKRGGDQEACYIINIVARGPVCLQCDQVAQPSDCKNIKRCGDQERCTPITSILGKRNYDEGLLSIASSTLRRNSIHNSVSSYVRSAVDTIVCEKCCFGDICNAGSLCGTVGFLHEMVCLNCVASKANECNTIALCDKDQKCFIEKVDKSITWKTGCRHKDVCQQQQSHQGTECLSSCCTSDLCNMKCANNNTEARCVDKSLTCSNKTFQSFVCSQTQLQDTCPRSCGLCHCDPNPCIHGTCTSSRQGYKCTCESGYTGSICNR</sequence>
<feature type="disulfide bond" evidence="2">
    <location>
        <begin position="218"/>
        <end position="231"/>
    </location>
</feature>
<reference evidence="5" key="1">
    <citation type="submission" date="2018-11" db="EMBL/GenBank/DDBJ databases">
        <authorList>
            <person name="Alioto T."/>
            <person name="Alioto T."/>
        </authorList>
    </citation>
    <scope>NUCLEOTIDE SEQUENCE</scope>
</reference>
<dbReference type="InterPro" id="IPR003582">
    <property type="entry name" value="ShKT_dom"/>
</dbReference>
<dbReference type="PROSITE" id="PS01186">
    <property type="entry name" value="EGF_2"/>
    <property type="match status" value="1"/>
</dbReference>
<feature type="non-terminal residue" evidence="5">
    <location>
        <position position="1"/>
    </location>
</feature>
<protein>
    <recommendedName>
        <fullName evidence="7">EGF-like domain-containing protein</fullName>
    </recommendedName>
</protein>
<feature type="domain" description="EGF-like" evidence="3">
    <location>
        <begin position="237"/>
        <end position="267"/>
    </location>
</feature>
<comment type="caution">
    <text evidence="1">Lacks conserved residue(s) required for the propagation of feature annotation.</text>
</comment>
<dbReference type="OrthoDB" id="6093375at2759"/>
<keyword evidence="1" id="KW-1015">Disulfide bond</keyword>
<feature type="disulfide bond" evidence="1">
    <location>
        <begin position="257"/>
        <end position="266"/>
    </location>
</feature>
<evidence type="ECO:0000259" key="3">
    <source>
        <dbReference type="PROSITE" id="PS50026"/>
    </source>
</evidence>
<evidence type="ECO:0000259" key="4">
    <source>
        <dbReference type="PROSITE" id="PS51670"/>
    </source>
</evidence>
<dbReference type="PROSITE" id="PS51670">
    <property type="entry name" value="SHKT"/>
    <property type="match status" value="1"/>
</dbReference>
<comment type="caution">
    <text evidence="5">The sequence shown here is derived from an EMBL/GenBank/DDBJ whole genome shotgun (WGS) entry which is preliminary data.</text>
</comment>
<evidence type="ECO:0000256" key="1">
    <source>
        <dbReference type="PROSITE-ProRule" id="PRU00076"/>
    </source>
</evidence>
<dbReference type="EMBL" id="UYJE01005442">
    <property type="protein sequence ID" value="VDI37416.1"/>
    <property type="molecule type" value="Genomic_DNA"/>
</dbReference>
<dbReference type="Gene3D" id="2.10.25.10">
    <property type="entry name" value="Laminin"/>
    <property type="match status" value="1"/>
</dbReference>
<feature type="domain" description="ShKT" evidence="4">
    <location>
        <begin position="201"/>
        <end position="234"/>
    </location>
</feature>
<evidence type="ECO:0000256" key="2">
    <source>
        <dbReference type="PROSITE-ProRule" id="PRU01005"/>
    </source>
</evidence>
<dbReference type="Pfam" id="PF00008">
    <property type="entry name" value="EGF"/>
    <property type="match status" value="1"/>
</dbReference>
<dbReference type="PROSITE" id="PS00022">
    <property type="entry name" value="EGF_1"/>
    <property type="match status" value="1"/>
</dbReference>
<accession>A0A8B6EPP5</accession>
<gene>
    <name evidence="5" type="ORF">MGAL_10B045329</name>
</gene>
<dbReference type="SMART" id="SM00181">
    <property type="entry name" value="EGF"/>
    <property type="match status" value="1"/>
</dbReference>
<evidence type="ECO:0000313" key="5">
    <source>
        <dbReference type="EMBL" id="VDI37416.1"/>
    </source>
</evidence>
<dbReference type="PROSITE" id="PS50026">
    <property type="entry name" value="EGF_3"/>
    <property type="match status" value="1"/>
</dbReference>
<evidence type="ECO:0000313" key="6">
    <source>
        <dbReference type="Proteomes" id="UP000596742"/>
    </source>
</evidence>